<evidence type="ECO:0000313" key="2">
    <source>
        <dbReference type="Proteomes" id="UP000051861"/>
    </source>
</evidence>
<protein>
    <submittedName>
        <fullName evidence="1">Uncharacterized protein</fullName>
    </submittedName>
</protein>
<sequence>MRKRLGNTQEGIFFWKTRILSARGGSAFSRKLSRRLSVFFDPSVIKIIKSQLKIRLNSYKSLKEIQVTFSQ</sequence>
<comment type="caution">
    <text evidence="1">The sequence shown here is derived from an EMBL/GenBank/DDBJ whole genome shotgun (WGS) entry which is preliminary data.</text>
</comment>
<name>A0A0S7XSE2_UNCSA</name>
<gene>
    <name evidence="1" type="ORF">AMJ44_10360</name>
</gene>
<proteinExistence type="predicted"/>
<dbReference type="AlphaFoldDB" id="A0A0S7XSE2"/>
<dbReference type="EMBL" id="LIZX01000121">
    <property type="protein sequence ID" value="KPJ65374.1"/>
    <property type="molecule type" value="Genomic_DNA"/>
</dbReference>
<organism evidence="1 2">
    <name type="scientific">candidate division WOR-1 bacterium DG_54_3</name>
    <dbReference type="NCBI Taxonomy" id="1703775"/>
    <lineage>
        <taxon>Bacteria</taxon>
        <taxon>Bacillati</taxon>
        <taxon>Saganbacteria</taxon>
    </lineage>
</organism>
<dbReference type="Proteomes" id="UP000051861">
    <property type="component" value="Unassembled WGS sequence"/>
</dbReference>
<reference evidence="1 2" key="1">
    <citation type="journal article" date="2015" name="Microbiome">
        <title>Genomic resolution of linkages in carbon, nitrogen, and sulfur cycling among widespread estuary sediment bacteria.</title>
        <authorList>
            <person name="Baker B.J."/>
            <person name="Lazar C.S."/>
            <person name="Teske A.P."/>
            <person name="Dick G.J."/>
        </authorList>
    </citation>
    <scope>NUCLEOTIDE SEQUENCE [LARGE SCALE GENOMIC DNA]</scope>
    <source>
        <strain evidence="1">DG_54_3</strain>
    </source>
</reference>
<evidence type="ECO:0000313" key="1">
    <source>
        <dbReference type="EMBL" id="KPJ65374.1"/>
    </source>
</evidence>
<accession>A0A0S7XSE2</accession>